<evidence type="ECO:0000313" key="1">
    <source>
        <dbReference type="EMBL" id="KAK7393795.1"/>
    </source>
</evidence>
<name>A0AAN9SDF6_PSOTE</name>
<proteinExistence type="predicted"/>
<comment type="caution">
    <text evidence="1">The sequence shown here is derived from an EMBL/GenBank/DDBJ whole genome shotgun (WGS) entry which is preliminary data.</text>
</comment>
<keyword evidence="2" id="KW-1185">Reference proteome</keyword>
<organism evidence="1 2">
    <name type="scientific">Psophocarpus tetragonolobus</name>
    <name type="common">Winged bean</name>
    <name type="synonym">Dolichos tetragonolobus</name>
    <dbReference type="NCBI Taxonomy" id="3891"/>
    <lineage>
        <taxon>Eukaryota</taxon>
        <taxon>Viridiplantae</taxon>
        <taxon>Streptophyta</taxon>
        <taxon>Embryophyta</taxon>
        <taxon>Tracheophyta</taxon>
        <taxon>Spermatophyta</taxon>
        <taxon>Magnoliopsida</taxon>
        <taxon>eudicotyledons</taxon>
        <taxon>Gunneridae</taxon>
        <taxon>Pentapetalae</taxon>
        <taxon>rosids</taxon>
        <taxon>fabids</taxon>
        <taxon>Fabales</taxon>
        <taxon>Fabaceae</taxon>
        <taxon>Papilionoideae</taxon>
        <taxon>50 kb inversion clade</taxon>
        <taxon>NPAAA clade</taxon>
        <taxon>indigoferoid/millettioid clade</taxon>
        <taxon>Phaseoleae</taxon>
        <taxon>Psophocarpus</taxon>
    </lineage>
</organism>
<dbReference type="AlphaFoldDB" id="A0AAN9SDF6"/>
<protein>
    <submittedName>
        <fullName evidence="1">Uncharacterized protein</fullName>
    </submittedName>
</protein>
<sequence length="71" mass="7861">MDPTWVGLDHDIRTSPHLFLHTTYIPTPSLPTQSLKSDGKVCTSQCLVHPSLTLYHFPQCSCLSILPSPIS</sequence>
<dbReference type="Proteomes" id="UP001386955">
    <property type="component" value="Unassembled WGS sequence"/>
</dbReference>
<evidence type="ECO:0000313" key="2">
    <source>
        <dbReference type="Proteomes" id="UP001386955"/>
    </source>
</evidence>
<reference evidence="1 2" key="1">
    <citation type="submission" date="2024-01" db="EMBL/GenBank/DDBJ databases">
        <title>The genomes of 5 underutilized Papilionoideae crops provide insights into root nodulation and disease resistanc.</title>
        <authorList>
            <person name="Jiang F."/>
        </authorList>
    </citation>
    <scope>NUCLEOTIDE SEQUENCE [LARGE SCALE GENOMIC DNA]</scope>
    <source>
        <strain evidence="1">DUOXIRENSHENG_FW03</strain>
        <tissue evidence="1">Leaves</tissue>
    </source>
</reference>
<accession>A0AAN9SDF6</accession>
<gene>
    <name evidence="1" type="ORF">VNO78_22359</name>
</gene>
<dbReference type="EMBL" id="JAYMYS010000005">
    <property type="protein sequence ID" value="KAK7393795.1"/>
    <property type="molecule type" value="Genomic_DNA"/>
</dbReference>